<dbReference type="Proteomes" id="UP000633509">
    <property type="component" value="Unassembled WGS sequence"/>
</dbReference>
<evidence type="ECO:0000313" key="1">
    <source>
        <dbReference type="EMBL" id="MBE1593580.1"/>
    </source>
</evidence>
<organism evidence="1 2">
    <name type="scientific">Nonomuraea angiospora</name>
    <dbReference type="NCBI Taxonomy" id="46172"/>
    <lineage>
        <taxon>Bacteria</taxon>
        <taxon>Bacillati</taxon>
        <taxon>Actinomycetota</taxon>
        <taxon>Actinomycetes</taxon>
        <taxon>Streptosporangiales</taxon>
        <taxon>Streptosporangiaceae</taxon>
        <taxon>Nonomuraea</taxon>
    </lineage>
</organism>
<evidence type="ECO:0008006" key="3">
    <source>
        <dbReference type="Google" id="ProtNLM"/>
    </source>
</evidence>
<sequence length="60" mass="6176">MLPAPALADTVDGVVARPIAEESLVRFLYCCRIGTAGAPAIVTRLERCLTEAAAGLPPPA</sequence>
<comment type="caution">
    <text evidence="1">The sequence shown here is derived from an EMBL/GenBank/DDBJ whole genome shotgun (WGS) entry which is preliminary data.</text>
</comment>
<reference evidence="1 2" key="1">
    <citation type="submission" date="2020-10" db="EMBL/GenBank/DDBJ databases">
        <title>Sequencing the genomes of 1000 actinobacteria strains.</title>
        <authorList>
            <person name="Klenk H.-P."/>
        </authorList>
    </citation>
    <scope>NUCLEOTIDE SEQUENCE [LARGE SCALE GENOMIC DNA]</scope>
    <source>
        <strain evidence="1 2">DSM 43173</strain>
    </source>
</reference>
<dbReference type="RefSeq" id="WP_192792908.1">
    <property type="nucleotide sequence ID" value="NZ_JADBEK010000001.1"/>
</dbReference>
<name>A0ABR9MLR9_9ACTN</name>
<keyword evidence="2" id="KW-1185">Reference proteome</keyword>
<gene>
    <name evidence="1" type="ORF">H4W80_011838</name>
</gene>
<evidence type="ECO:0000313" key="2">
    <source>
        <dbReference type="Proteomes" id="UP000633509"/>
    </source>
</evidence>
<protein>
    <recommendedName>
        <fullName evidence="3">LysR family transcriptional regulator</fullName>
    </recommendedName>
</protein>
<dbReference type="EMBL" id="JADBEK010000001">
    <property type="protein sequence ID" value="MBE1593580.1"/>
    <property type="molecule type" value="Genomic_DNA"/>
</dbReference>
<proteinExistence type="predicted"/>
<accession>A0ABR9MLR9</accession>